<comment type="caution">
    <text evidence="4">The sequence shown here is derived from an EMBL/GenBank/DDBJ whole genome shotgun (WGS) entry which is preliminary data.</text>
</comment>
<dbReference type="SUPFAM" id="SSF52096">
    <property type="entry name" value="ClpP/crotonase"/>
    <property type="match status" value="1"/>
</dbReference>
<reference evidence="4 5" key="1">
    <citation type="submission" date="2019-05" db="EMBL/GenBank/DDBJ databases">
        <title>Genome of Alcanivorax gelatiniphagus, an oil degrading marine bacteria.</title>
        <authorList>
            <person name="Kwon K.K."/>
        </authorList>
    </citation>
    <scope>NUCLEOTIDE SEQUENCE [LARGE SCALE GENOMIC DNA]</scope>
    <source>
        <strain evidence="4 5">MEBiC 08158</strain>
    </source>
</reference>
<dbReference type="InterPro" id="IPR051053">
    <property type="entry name" value="ECH/Chromodomain_protein"/>
</dbReference>
<keyword evidence="2" id="KW-0576">Peroxisome</keyword>
<dbReference type="InterPro" id="IPR029045">
    <property type="entry name" value="ClpP/crotonase-like_dom_sf"/>
</dbReference>
<sequence length="259" mass="28309">MSSLDLKSGFVAVTEHDALLEVTLDRPDKLNALSTEMYLDLGRAVDHFRDRDDLNALLLNANGRAFTAGNDIGDFLNADPEARRNGELSAAMQLVHRLLELDKPVLAAVHGNATGIGTTLLLHCDLVIAADSARFYTAFINLGLVPEAGSSLILPGLLGRQNANRLLLAGDSLDADEALRMGLVAYRCGDQELRDKALELGAKLAAKPPQAMRYTKQLTRHGADAIREQIKKESVLFGERMFSDETRAIFDTFLHKKKS</sequence>
<dbReference type="Pfam" id="PF00378">
    <property type="entry name" value="ECH_1"/>
    <property type="match status" value="1"/>
</dbReference>
<keyword evidence="5" id="KW-1185">Reference proteome</keyword>
<name>A0ABY2XL05_9GAMM</name>
<organism evidence="4 5">
    <name type="scientific">Alloalcanivorax gelatiniphagus</name>
    <dbReference type="NCBI Taxonomy" id="1194167"/>
    <lineage>
        <taxon>Bacteria</taxon>
        <taxon>Pseudomonadati</taxon>
        <taxon>Pseudomonadota</taxon>
        <taxon>Gammaproteobacteria</taxon>
        <taxon>Oceanospirillales</taxon>
        <taxon>Alcanivoracaceae</taxon>
        <taxon>Alloalcanivorax</taxon>
    </lineage>
</organism>
<dbReference type="InterPro" id="IPR001753">
    <property type="entry name" value="Enoyl-CoA_hydra/iso"/>
</dbReference>
<evidence type="ECO:0000313" key="4">
    <source>
        <dbReference type="EMBL" id="TMW12816.1"/>
    </source>
</evidence>
<dbReference type="CDD" id="cd06558">
    <property type="entry name" value="crotonase-like"/>
    <property type="match status" value="1"/>
</dbReference>
<dbReference type="PANTHER" id="PTHR43684:SF1">
    <property type="entry name" value="ENOYL-COA DELTA ISOMERASE 2"/>
    <property type="match status" value="1"/>
</dbReference>
<protein>
    <submittedName>
        <fullName evidence="4">Enoyl-CoA hydratase</fullName>
    </submittedName>
</protein>
<dbReference type="RefSeq" id="WP_138772336.1">
    <property type="nucleotide sequence ID" value="NZ_JBHSSX010000040.1"/>
</dbReference>
<dbReference type="PANTHER" id="PTHR43684">
    <property type="match status" value="1"/>
</dbReference>
<dbReference type="Gene3D" id="3.90.226.10">
    <property type="entry name" value="2-enoyl-CoA Hydratase, Chain A, domain 1"/>
    <property type="match status" value="1"/>
</dbReference>
<dbReference type="EMBL" id="VCQT01000029">
    <property type="protein sequence ID" value="TMW12816.1"/>
    <property type="molecule type" value="Genomic_DNA"/>
</dbReference>
<accession>A0ABY2XL05</accession>
<evidence type="ECO:0000256" key="2">
    <source>
        <dbReference type="ARBA" id="ARBA00023140"/>
    </source>
</evidence>
<keyword evidence="3" id="KW-0413">Isomerase</keyword>
<gene>
    <name evidence="4" type="ORF">FGS76_09170</name>
</gene>
<evidence type="ECO:0000256" key="1">
    <source>
        <dbReference type="ARBA" id="ARBA00004275"/>
    </source>
</evidence>
<comment type="subcellular location">
    <subcellularLocation>
        <location evidence="1">Peroxisome</location>
    </subcellularLocation>
</comment>
<proteinExistence type="predicted"/>
<evidence type="ECO:0000313" key="5">
    <source>
        <dbReference type="Proteomes" id="UP000739180"/>
    </source>
</evidence>
<evidence type="ECO:0000256" key="3">
    <source>
        <dbReference type="ARBA" id="ARBA00023235"/>
    </source>
</evidence>
<dbReference type="Proteomes" id="UP000739180">
    <property type="component" value="Unassembled WGS sequence"/>
</dbReference>